<dbReference type="Pfam" id="PF00916">
    <property type="entry name" value="Sulfate_transp"/>
    <property type="match status" value="1"/>
</dbReference>
<dbReference type="OrthoDB" id="9769739at2"/>
<feature type="transmembrane region" description="Helical" evidence="5">
    <location>
        <begin position="348"/>
        <end position="377"/>
    </location>
</feature>
<feature type="transmembrane region" description="Helical" evidence="5">
    <location>
        <begin position="20"/>
        <end position="37"/>
    </location>
</feature>
<evidence type="ECO:0000256" key="4">
    <source>
        <dbReference type="ARBA" id="ARBA00023136"/>
    </source>
</evidence>
<dbReference type="InterPro" id="IPR011547">
    <property type="entry name" value="SLC26A/SulP_dom"/>
</dbReference>
<organism evidence="7 8">
    <name type="scientific">Dyadobacter soli</name>
    <dbReference type="NCBI Taxonomy" id="659014"/>
    <lineage>
        <taxon>Bacteria</taxon>
        <taxon>Pseudomonadati</taxon>
        <taxon>Bacteroidota</taxon>
        <taxon>Cytophagia</taxon>
        <taxon>Cytophagales</taxon>
        <taxon>Spirosomataceae</taxon>
        <taxon>Dyadobacter</taxon>
    </lineage>
</organism>
<feature type="transmembrane region" description="Helical" evidence="5">
    <location>
        <begin position="89"/>
        <end position="109"/>
    </location>
</feature>
<dbReference type="PANTHER" id="PTHR11814">
    <property type="entry name" value="SULFATE TRANSPORTER"/>
    <property type="match status" value="1"/>
</dbReference>
<feature type="transmembrane region" description="Helical" evidence="5">
    <location>
        <begin position="204"/>
        <end position="227"/>
    </location>
</feature>
<evidence type="ECO:0000256" key="3">
    <source>
        <dbReference type="ARBA" id="ARBA00022989"/>
    </source>
</evidence>
<evidence type="ECO:0000256" key="1">
    <source>
        <dbReference type="ARBA" id="ARBA00004141"/>
    </source>
</evidence>
<evidence type="ECO:0000313" key="8">
    <source>
        <dbReference type="Proteomes" id="UP000198748"/>
    </source>
</evidence>
<accession>A0A1G7BHB5</accession>
<dbReference type="InterPro" id="IPR001902">
    <property type="entry name" value="SLC26A/SulP_fam"/>
</dbReference>
<dbReference type="AlphaFoldDB" id="A0A1G7BHB5"/>
<keyword evidence="8" id="KW-1185">Reference proteome</keyword>
<dbReference type="STRING" id="659014.SAMN04487996_104201"/>
<evidence type="ECO:0000256" key="2">
    <source>
        <dbReference type="ARBA" id="ARBA00022692"/>
    </source>
</evidence>
<keyword evidence="2 5" id="KW-0812">Transmembrane</keyword>
<feature type="transmembrane region" description="Helical" evidence="5">
    <location>
        <begin position="397"/>
        <end position="428"/>
    </location>
</feature>
<keyword evidence="4 5" id="KW-0472">Membrane</keyword>
<evidence type="ECO:0000256" key="5">
    <source>
        <dbReference type="SAM" id="Phobius"/>
    </source>
</evidence>
<feature type="domain" description="SLC26A/SulP transporter" evidence="6">
    <location>
        <begin position="13"/>
        <end position="395"/>
    </location>
</feature>
<dbReference type="RefSeq" id="WP_090148075.1">
    <property type="nucleotide sequence ID" value="NZ_FNAN01000004.1"/>
</dbReference>
<reference evidence="8" key="1">
    <citation type="submission" date="2016-10" db="EMBL/GenBank/DDBJ databases">
        <authorList>
            <person name="Varghese N."/>
            <person name="Submissions S."/>
        </authorList>
    </citation>
    <scope>NUCLEOTIDE SEQUENCE [LARGE SCALE GENOMIC DNA]</scope>
    <source>
        <strain evidence="8">DSM 25329</strain>
    </source>
</reference>
<gene>
    <name evidence="7" type="ORF">SAMN04487996_104201</name>
</gene>
<dbReference type="GO" id="GO:0055085">
    <property type="term" value="P:transmembrane transport"/>
    <property type="evidence" value="ECO:0007669"/>
    <property type="project" value="InterPro"/>
</dbReference>
<evidence type="ECO:0000259" key="6">
    <source>
        <dbReference type="Pfam" id="PF00916"/>
    </source>
</evidence>
<dbReference type="EMBL" id="FNAN01000004">
    <property type="protein sequence ID" value="SDE26372.1"/>
    <property type="molecule type" value="Genomic_DNA"/>
</dbReference>
<feature type="transmembrane region" description="Helical" evidence="5">
    <location>
        <begin position="116"/>
        <end position="136"/>
    </location>
</feature>
<sequence length="525" mass="56149">MSLNNKSLFANIKYDLPSGLVVSLVALPLCLGIALASTGRSDLLFSGVIAGIIGGIVVGSLSGSSLGVAGPAAGLVVIVLNALDTLGSFEAFLLAVVLAGALQILAGLLKAGIIGYYFPSSVIKGMLAAIGITLILKEIPHAFGYDADFMGDEAFAQKDGRNTFSEVYYSLRYNSTGAIIISVISIAMLILFDKPFMKRIQLFRYIPGALFVVITGVVLNLVFGAAAPQWALTGEHMVQLPVASSAAEFFSFFKTPDFSAFSKPEVYTVALTLAIVASLETLLSVEATDRLDPFKRTTPTNRELIAQGTGNMISGLIGGLPVTQVIVRSSANIDSGGRTRLSTMIHGTILLISAVFIAKYLNYIPLASLAAILLMVGYKLAKFELFKGMYKLGLEQFIPFVVTIIAILSTDLLKGIGIGMVVAIYFILKKNHKHSYHYIKEEHRDGEVITLLLSEEVTFLNKGSISATLDNLPDGATVVIDGSKSMNIDYDVLEIIQDFKKHQAPLRNITVETRGVGEVEAVGAH</sequence>
<comment type="subcellular location">
    <subcellularLocation>
        <location evidence="1">Membrane</location>
        <topology evidence="1">Multi-pass membrane protein</topology>
    </subcellularLocation>
</comment>
<feature type="transmembrane region" description="Helical" evidence="5">
    <location>
        <begin position="173"/>
        <end position="192"/>
    </location>
</feature>
<protein>
    <submittedName>
        <fullName evidence="7">Sulfate permease, MFS superfamily</fullName>
    </submittedName>
</protein>
<name>A0A1G7BHB5_9BACT</name>
<proteinExistence type="predicted"/>
<dbReference type="GO" id="GO:0016020">
    <property type="term" value="C:membrane"/>
    <property type="evidence" value="ECO:0007669"/>
    <property type="project" value="UniProtKB-SubCell"/>
</dbReference>
<evidence type="ECO:0000313" key="7">
    <source>
        <dbReference type="EMBL" id="SDE26372.1"/>
    </source>
</evidence>
<dbReference type="PRINTS" id="PR00173">
    <property type="entry name" value="EDTRNSPORT"/>
</dbReference>
<dbReference type="Proteomes" id="UP000198748">
    <property type="component" value="Unassembled WGS sequence"/>
</dbReference>
<keyword evidence="3 5" id="KW-1133">Transmembrane helix</keyword>
<feature type="transmembrane region" description="Helical" evidence="5">
    <location>
        <begin position="43"/>
        <end position="61"/>
    </location>
</feature>
<feature type="transmembrane region" description="Helical" evidence="5">
    <location>
        <begin position="266"/>
        <end position="285"/>
    </location>
</feature>